<reference evidence="1 2" key="1">
    <citation type="submission" date="2024-02" db="EMBL/GenBank/DDBJ databases">
        <title>Haloferula sargassicola NBRC 104335.</title>
        <authorList>
            <person name="Ichikawa N."/>
            <person name="Katano-Makiyama Y."/>
            <person name="Hidaka K."/>
        </authorList>
    </citation>
    <scope>NUCLEOTIDE SEQUENCE [LARGE SCALE GENOMIC DNA]</scope>
    <source>
        <strain evidence="1 2">NBRC 104335</strain>
    </source>
</reference>
<evidence type="ECO:0000313" key="1">
    <source>
        <dbReference type="EMBL" id="GAA5483232.1"/>
    </source>
</evidence>
<accession>A0ABP9URB0</accession>
<organism evidence="1 2">
    <name type="scientific">Haloferula sargassicola</name>
    <dbReference type="NCBI Taxonomy" id="490096"/>
    <lineage>
        <taxon>Bacteria</taxon>
        <taxon>Pseudomonadati</taxon>
        <taxon>Verrucomicrobiota</taxon>
        <taxon>Verrucomicrobiia</taxon>
        <taxon>Verrucomicrobiales</taxon>
        <taxon>Verrucomicrobiaceae</taxon>
        <taxon>Haloferula</taxon>
    </lineage>
</organism>
<protein>
    <submittedName>
        <fullName evidence="1">Uncharacterized protein</fullName>
    </submittedName>
</protein>
<name>A0ABP9URB0_9BACT</name>
<evidence type="ECO:0000313" key="2">
    <source>
        <dbReference type="Proteomes" id="UP001476282"/>
    </source>
</evidence>
<dbReference type="EMBL" id="BAABRI010000013">
    <property type="protein sequence ID" value="GAA5483232.1"/>
    <property type="molecule type" value="Genomic_DNA"/>
</dbReference>
<dbReference type="InterPro" id="IPR013406">
    <property type="entry name" value="CHP02574_addiction_mod"/>
</dbReference>
<proteinExistence type="predicted"/>
<dbReference type="Proteomes" id="UP001476282">
    <property type="component" value="Unassembled WGS sequence"/>
</dbReference>
<gene>
    <name evidence="1" type="ORF">Hsar01_02461</name>
</gene>
<keyword evidence="2" id="KW-1185">Reference proteome</keyword>
<dbReference type="Pfam" id="PF09720">
    <property type="entry name" value="Unstab_antitox"/>
    <property type="match status" value="1"/>
</dbReference>
<comment type="caution">
    <text evidence="1">The sequence shown here is derived from an EMBL/GenBank/DDBJ whole genome shotgun (WGS) entry which is preliminary data.</text>
</comment>
<sequence length="68" mass="7641">MSDMDQIRDAAANLPNLERAELAAFLLDTLEEAIYLVDDEEVVRRSGDLDSGAVEGITREEFRRICGR</sequence>